<dbReference type="InterPro" id="IPR015422">
    <property type="entry name" value="PyrdxlP-dep_Trfase_small"/>
</dbReference>
<dbReference type="PANTHER" id="PTHR43586:SF8">
    <property type="entry name" value="CYSTEINE DESULFURASE 1, CHLOROPLASTIC"/>
    <property type="match status" value="1"/>
</dbReference>
<dbReference type="SUPFAM" id="SSF53383">
    <property type="entry name" value="PLP-dependent transferases"/>
    <property type="match status" value="1"/>
</dbReference>
<gene>
    <name evidence="4" type="ORF">SAMN05421505_101212</name>
</gene>
<dbReference type="Gene3D" id="3.90.1150.10">
    <property type="entry name" value="Aspartate Aminotransferase, domain 1"/>
    <property type="match status" value="1"/>
</dbReference>
<dbReference type="AlphaFoldDB" id="A0A1G7R1R2"/>
<feature type="domain" description="Aminotransferase class V" evidence="3">
    <location>
        <begin position="51"/>
        <end position="232"/>
    </location>
</feature>
<accession>A0A1G7R1R2</accession>
<proteinExistence type="predicted"/>
<dbReference type="PANTHER" id="PTHR43586">
    <property type="entry name" value="CYSTEINE DESULFURASE"/>
    <property type="match status" value="1"/>
</dbReference>
<dbReference type="RefSeq" id="WP_245690653.1">
    <property type="nucleotide sequence ID" value="NZ_FNCN01000001.1"/>
</dbReference>
<evidence type="ECO:0000313" key="5">
    <source>
        <dbReference type="Proteomes" id="UP000198923"/>
    </source>
</evidence>
<evidence type="ECO:0000259" key="3">
    <source>
        <dbReference type="Pfam" id="PF00266"/>
    </source>
</evidence>
<reference evidence="4 5" key="1">
    <citation type="submission" date="2016-10" db="EMBL/GenBank/DDBJ databases">
        <authorList>
            <person name="de Groot N.N."/>
        </authorList>
    </citation>
    <scope>NUCLEOTIDE SEQUENCE [LARGE SCALE GENOMIC DNA]</scope>
    <source>
        <strain evidence="4 5">CPCC 201354</strain>
    </source>
</reference>
<comment type="cofactor">
    <cofactor evidence="1">
        <name>pyridoxal 5'-phosphate</name>
        <dbReference type="ChEBI" id="CHEBI:597326"/>
    </cofactor>
</comment>
<dbReference type="Proteomes" id="UP000198923">
    <property type="component" value="Unassembled WGS sequence"/>
</dbReference>
<evidence type="ECO:0000313" key="4">
    <source>
        <dbReference type="EMBL" id="SDG04685.1"/>
    </source>
</evidence>
<dbReference type="InterPro" id="IPR015421">
    <property type="entry name" value="PyrdxlP-dep_Trfase_major"/>
</dbReference>
<dbReference type="InterPro" id="IPR015424">
    <property type="entry name" value="PyrdxlP-dep_Trfase"/>
</dbReference>
<sequence>MDTAATMSTAAATPSAGDVARVWRAARGAHPQGHLDAAGCGVPSDRVLDAMVAHLHREREVGGYAAVPDMATPKAALAALVDARAQDVAFAESGTAAMAALLADWPLPAGARVGVTRAEYGPTVALLRRLAVRHRWTLVDVPLGDWSRLDLSGLGGVLAAGLDLLVLSHIGSHRGVVQPAAGAAAMCRAAGVPLVLDVCQSAGHVDTRGVGAAAYVGTSRKWLAGPRGAGFSILPPSEPGGALRPAADYESYEGPIAARVGLGVAVLEHHALGPGAVHARLAALGGEARRILHGVGGWEVLEPLDEPSALVTLRPPAGSTAESAAASAAAAGLAVAVVPPARAPGDMTVSLLRVSPSPGASEKVFHRLAGVLATR</sequence>
<dbReference type="STRING" id="504805.SAMN05421505_101212"/>
<protein>
    <submittedName>
        <fullName evidence="4">Pyridoxal 5-phosphate dependent beta-lyase</fullName>
    </submittedName>
</protein>
<keyword evidence="5" id="KW-1185">Reference proteome</keyword>
<organism evidence="4 5">
    <name type="scientific">Sinosporangium album</name>
    <dbReference type="NCBI Taxonomy" id="504805"/>
    <lineage>
        <taxon>Bacteria</taxon>
        <taxon>Bacillati</taxon>
        <taxon>Actinomycetota</taxon>
        <taxon>Actinomycetes</taxon>
        <taxon>Streptosporangiales</taxon>
        <taxon>Streptosporangiaceae</taxon>
        <taxon>Sinosporangium</taxon>
    </lineage>
</organism>
<dbReference type="EMBL" id="FNCN01000001">
    <property type="protein sequence ID" value="SDG04685.1"/>
    <property type="molecule type" value="Genomic_DNA"/>
</dbReference>
<dbReference type="Gene3D" id="3.40.640.10">
    <property type="entry name" value="Type I PLP-dependent aspartate aminotransferase-like (Major domain)"/>
    <property type="match status" value="1"/>
</dbReference>
<evidence type="ECO:0000256" key="2">
    <source>
        <dbReference type="ARBA" id="ARBA00022898"/>
    </source>
</evidence>
<name>A0A1G7R1R2_9ACTN</name>
<evidence type="ECO:0000256" key="1">
    <source>
        <dbReference type="ARBA" id="ARBA00001933"/>
    </source>
</evidence>
<dbReference type="InterPro" id="IPR000192">
    <property type="entry name" value="Aminotrans_V_dom"/>
</dbReference>
<keyword evidence="4" id="KW-0456">Lyase</keyword>
<dbReference type="Pfam" id="PF00266">
    <property type="entry name" value="Aminotran_5"/>
    <property type="match status" value="1"/>
</dbReference>
<keyword evidence="2" id="KW-0663">Pyridoxal phosphate</keyword>
<dbReference type="GO" id="GO:0016829">
    <property type="term" value="F:lyase activity"/>
    <property type="evidence" value="ECO:0007669"/>
    <property type="project" value="UniProtKB-KW"/>
</dbReference>